<keyword evidence="3" id="KW-1185">Reference proteome</keyword>
<feature type="compositionally biased region" description="Basic and acidic residues" evidence="1">
    <location>
        <begin position="39"/>
        <end position="49"/>
    </location>
</feature>
<evidence type="ECO:0000313" key="2">
    <source>
        <dbReference type="EMBL" id="CAF2946603.1"/>
    </source>
</evidence>
<dbReference type="Proteomes" id="UP000675881">
    <property type="component" value="Chromosome 5"/>
</dbReference>
<reference evidence="2" key="1">
    <citation type="submission" date="2021-02" db="EMBL/GenBank/DDBJ databases">
        <authorList>
            <person name="Bekaert M."/>
        </authorList>
    </citation>
    <scope>NUCLEOTIDE SEQUENCE</scope>
    <source>
        <strain evidence="2">IoA-00</strain>
    </source>
</reference>
<gene>
    <name evidence="2" type="ORF">LSAA_9484</name>
</gene>
<sequence length="105" mass="12413">MWNKTRQGGRDSMLPYYAAADGVVIIQSRKINSSSFRTPHAEEKKRKESANNVDSDGGRNDLPSRKTGCRRTPQKVDWKWLLDSDLLHYYRHHQHQPHHHHLRHH</sequence>
<dbReference type="EMBL" id="HG994584">
    <property type="protein sequence ID" value="CAF2946603.1"/>
    <property type="molecule type" value="Genomic_DNA"/>
</dbReference>
<accession>A0A7R8CZ29</accession>
<protein>
    <submittedName>
        <fullName evidence="2">(salmon louse) hypothetical protein</fullName>
    </submittedName>
</protein>
<feature type="region of interest" description="Disordered" evidence="1">
    <location>
        <begin position="29"/>
        <end position="72"/>
    </location>
</feature>
<evidence type="ECO:0000313" key="3">
    <source>
        <dbReference type="Proteomes" id="UP000675881"/>
    </source>
</evidence>
<organism evidence="2 3">
    <name type="scientific">Lepeophtheirus salmonis</name>
    <name type="common">Salmon louse</name>
    <name type="synonym">Caligus salmonis</name>
    <dbReference type="NCBI Taxonomy" id="72036"/>
    <lineage>
        <taxon>Eukaryota</taxon>
        <taxon>Metazoa</taxon>
        <taxon>Ecdysozoa</taxon>
        <taxon>Arthropoda</taxon>
        <taxon>Crustacea</taxon>
        <taxon>Multicrustacea</taxon>
        <taxon>Hexanauplia</taxon>
        <taxon>Copepoda</taxon>
        <taxon>Siphonostomatoida</taxon>
        <taxon>Caligidae</taxon>
        <taxon>Lepeophtheirus</taxon>
    </lineage>
</organism>
<proteinExistence type="predicted"/>
<name>A0A7R8CZ29_LEPSM</name>
<evidence type="ECO:0000256" key="1">
    <source>
        <dbReference type="SAM" id="MobiDB-lite"/>
    </source>
</evidence>
<dbReference type="AlphaFoldDB" id="A0A7R8CZ29"/>